<evidence type="ECO:0000259" key="3">
    <source>
        <dbReference type="PROSITE" id="PS51898"/>
    </source>
</evidence>
<organism evidence="4 5">
    <name type="scientific">Candidatus Acidiferrum panamense</name>
    <dbReference type="NCBI Taxonomy" id="2741543"/>
    <lineage>
        <taxon>Bacteria</taxon>
        <taxon>Pseudomonadati</taxon>
        <taxon>Acidobacteriota</taxon>
        <taxon>Terriglobia</taxon>
        <taxon>Candidatus Acidiferrales</taxon>
        <taxon>Candidatus Acidiferrum</taxon>
    </lineage>
</organism>
<dbReference type="PANTHER" id="PTHR33371">
    <property type="entry name" value="INTERMEMBRANE PHOSPHOLIPID TRANSPORT SYSTEM BINDING PROTEIN MLAD-RELATED"/>
    <property type="match status" value="1"/>
</dbReference>
<dbReference type="InterPro" id="IPR013762">
    <property type="entry name" value="Integrase-like_cat_sf"/>
</dbReference>
<reference evidence="4" key="1">
    <citation type="submission" date="2020-06" db="EMBL/GenBank/DDBJ databases">
        <title>Legume-microbial interactions unlock mineral nutrients during tropical forest succession.</title>
        <authorList>
            <person name="Epihov D.Z."/>
        </authorList>
    </citation>
    <scope>NUCLEOTIDE SEQUENCE [LARGE SCALE GENOMIC DNA]</scope>
    <source>
        <strain evidence="4">Pan2503</strain>
    </source>
</reference>
<dbReference type="Pfam" id="PF00589">
    <property type="entry name" value="Phage_integrase"/>
    <property type="match status" value="1"/>
</dbReference>
<keyword evidence="5" id="KW-1185">Reference proteome</keyword>
<evidence type="ECO:0000313" key="4">
    <source>
        <dbReference type="EMBL" id="MBA0087770.1"/>
    </source>
</evidence>
<dbReference type="InterPro" id="IPR003399">
    <property type="entry name" value="Mce/MlaD"/>
</dbReference>
<accession>A0A7V8NUG7</accession>
<evidence type="ECO:0000256" key="2">
    <source>
        <dbReference type="SAM" id="Phobius"/>
    </source>
</evidence>
<sequence>MPDRSKIRWSQLKVGLVALAAIAIAVTLIFLMTSSKGLLRHNVPLRTYMDDASAMQEGTPVRLNGITIGYVDSLRLTNSPDPKRAVQFTLMVDEDSLKDIPVDSHTGIAASNLLGDKFINITKGLSEQRVRAGDELPSLQAQDIPQLMSQMAGLLQSFQGIVGRVDGLLVGVDEGKGNLGLFLKDRELYDRLNGIASQGQQLLTDVRTGHGTLSRLIYDDSLYEQFQGPLRRLDSILTALDTGKGTAGKVLKDPALFDEAAQTLTQLQGLVTDLNSGKGTAGKLLKDERLHERASELVALRWDQVDLEAGRLQVVRRKGSDDSIQPLSGIEMRALRKLRRDQPAGLRHVFVSERGAPFTTNGFFKMLSRAAESIGMA</sequence>
<proteinExistence type="predicted"/>
<dbReference type="GO" id="GO:0003677">
    <property type="term" value="F:DNA binding"/>
    <property type="evidence" value="ECO:0007669"/>
    <property type="project" value="InterPro"/>
</dbReference>
<protein>
    <submittedName>
        <fullName evidence="4">MCE family protein</fullName>
    </submittedName>
</protein>
<keyword evidence="1" id="KW-0233">DNA recombination</keyword>
<keyword evidence="2" id="KW-0472">Membrane</keyword>
<evidence type="ECO:0000313" key="5">
    <source>
        <dbReference type="Proteomes" id="UP000567293"/>
    </source>
</evidence>
<dbReference type="SUPFAM" id="SSF56349">
    <property type="entry name" value="DNA breaking-rejoining enzymes"/>
    <property type="match status" value="1"/>
</dbReference>
<gene>
    <name evidence="4" type="ORF">HRJ53_22520</name>
</gene>
<dbReference type="Proteomes" id="UP000567293">
    <property type="component" value="Unassembled WGS sequence"/>
</dbReference>
<comment type="caution">
    <text evidence="4">The sequence shown here is derived from an EMBL/GenBank/DDBJ whole genome shotgun (WGS) entry which is preliminary data.</text>
</comment>
<dbReference type="Gene3D" id="1.10.443.10">
    <property type="entry name" value="Intergrase catalytic core"/>
    <property type="match status" value="1"/>
</dbReference>
<feature type="transmembrane region" description="Helical" evidence="2">
    <location>
        <begin position="12"/>
        <end position="32"/>
    </location>
</feature>
<dbReference type="GO" id="GO:0006310">
    <property type="term" value="P:DNA recombination"/>
    <property type="evidence" value="ECO:0007669"/>
    <property type="project" value="UniProtKB-KW"/>
</dbReference>
<dbReference type="PANTHER" id="PTHR33371:SF4">
    <property type="entry name" value="INTERMEMBRANE PHOSPHOLIPID TRANSPORT SYSTEM BINDING PROTEIN MLAD"/>
    <property type="match status" value="1"/>
</dbReference>
<feature type="non-terminal residue" evidence="4">
    <location>
        <position position="377"/>
    </location>
</feature>
<dbReference type="AlphaFoldDB" id="A0A7V8NUG7"/>
<dbReference type="Pfam" id="PF02470">
    <property type="entry name" value="MlaD"/>
    <property type="match status" value="1"/>
</dbReference>
<keyword evidence="2" id="KW-1133">Transmembrane helix</keyword>
<dbReference type="GO" id="GO:0015074">
    <property type="term" value="P:DNA integration"/>
    <property type="evidence" value="ECO:0007669"/>
    <property type="project" value="InterPro"/>
</dbReference>
<dbReference type="EMBL" id="JACDQQ010002173">
    <property type="protein sequence ID" value="MBA0087770.1"/>
    <property type="molecule type" value="Genomic_DNA"/>
</dbReference>
<dbReference type="InterPro" id="IPR011010">
    <property type="entry name" value="DNA_brk_join_enz"/>
</dbReference>
<feature type="domain" description="Tyr recombinase" evidence="3">
    <location>
        <begin position="252"/>
        <end position="377"/>
    </location>
</feature>
<dbReference type="PROSITE" id="PS51898">
    <property type="entry name" value="TYR_RECOMBINASE"/>
    <property type="match status" value="1"/>
</dbReference>
<evidence type="ECO:0000256" key="1">
    <source>
        <dbReference type="ARBA" id="ARBA00023172"/>
    </source>
</evidence>
<dbReference type="InterPro" id="IPR052336">
    <property type="entry name" value="MlaD_Phospholipid_Transporter"/>
</dbReference>
<keyword evidence="2" id="KW-0812">Transmembrane</keyword>
<name>A0A7V8NUG7_9BACT</name>
<dbReference type="InterPro" id="IPR002104">
    <property type="entry name" value="Integrase_catalytic"/>
</dbReference>